<dbReference type="Proteomes" id="UP001589793">
    <property type="component" value="Unassembled WGS sequence"/>
</dbReference>
<feature type="transmembrane region" description="Helical" evidence="2">
    <location>
        <begin position="22"/>
        <end position="40"/>
    </location>
</feature>
<dbReference type="EMBL" id="JBHLSV010000003">
    <property type="protein sequence ID" value="MFC0673014.1"/>
    <property type="molecule type" value="Genomic_DNA"/>
</dbReference>
<keyword evidence="2" id="KW-0472">Membrane</keyword>
<comment type="caution">
    <text evidence="3">The sequence shown here is derived from an EMBL/GenBank/DDBJ whole genome shotgun (WGS) entry which is preliminary data.</text>
</comment>
<gene>
    <name evidence="3" type="ORF">ACFFF6_03475</name>
</gene>
<name>A0ABV6R8X8_9MICO</name>
<organism evidence="3 4">
    <name type="scientific">Brachybacterium hainanense</name>
    <dbReference type="NCBI Taxonomy" id="1541174"/>
    <lineage>
        <taxon>Bacteria</taxon>
        <taxon>Bacillati</taxon>
        <taxon>Actinomycetota</taxon>
        <taxon>Actinomycetes</taxon>
        <taxon>Micrococcales</taxon>
        <taxon>Dermabacteraceae</taxon>
        <taxon>Brachybacterium</taxon>
    </lineage>
</organism>
<feature type="transmembrane region" description="Helical" evidence="2">
    <location>
        <begin position="52"/>
        <end position="72"/>
    </location>
</feature>
<keyword evidence="2" id="KW-0812">Transmembrane</keyword>
<feature type="transmembrane region" description="Helical" evidence="2">
    <location>
        <begin position="84"/>
        <end position="103"/>
    </location>
</feature>
<sequence length="173" mass="18210">MSIRNTTHVVVRRASWTRPLRALLWCASGAMMFAIPFVLVAFPGRDLLGTPWLFPAAVLCALLAGWTGASSARTGRRTIPPWPLLLGTLGSWAGCVGAGLLLGRAGLSVRSSPAGTEYEPAPQVIGIGAMLLIVAPAALVSSVLLRSRSARSARGTGMTTEPSRPDRGRPRRA</sequence>
<accession>A0ABV6R8X8</accession>
<proteinExistence type="predicted"/>
<keyword evidence="2" id="KW-1133">Transmembrane helix</keyword>
<protein>
    <submittedName>
        <fullName evidence="3">Uncharacterized protein</fullName>
    </submittedName>
</protein>
<feature type="transmembrane region" description="Helical" evidence="2">
    <location>
        <begin position="123"/>
        <end position="145"/>
    </location>
</feature>
<evidence type="ECO:0000256" key="2">
    <source>
        <dbReference type="SAM" id="Phobius"/>
    </source>
</evidence>
<dbReference type="RefSeq" id="WP_376978249.1">
    <property type="nucleotide sequence ID" value="NZ_JBHLSV010000003.1"/>
</dbReference>
<feature type="region of interest" description="Disordered" evidence="1">
    <location>
        <begin position="151"/>
        <end position="173"/>
    </location>
</feature>
<keyword evidence="4" id="KW-1185">Reference proteome</keyword>
<evidence type="ECO:0000313" key="3">
    <source>
        <dbReference type="EMBL" id="MFC0673014.1"/>
    </source>
</evidence>
<evidence type="ECO:0000313" key="4">
    <source>
        <dbReference type="Proteomes" id="UP001589793"/>
    </source>
</evidence>
<reference evidence="3 4" key="1">
    <citation type="submission" date="2024-09" db="EMBL/GenBank/DDBJ databases">
        <authorList>
            <person name="Sun Q."/>
            <person name="Mori K."/>
        </authorList>
    </citation>
    <scope>NUCLEOTIDE SEQUENCE [LARGE SCALE GENOMIC DNA]</scope>
    <source>
        <strain evidence="3 4">CICC 10874</strain>
    </source>
</reference>
<feature type="compositionally biased region" description="Basic and acidic residues" evidence="1">
    <location>
        <begin position="163"/>
        <end position="173"/>
    </location>
</feature>
<evidence type="ECO:0000256" key="1">
    <source>
        <dbReference type="SAM" id="MobiDB-lite"/>
    </source>
</evidence>